<dbReference type="GO" id="GO:0061504">
    <property type="term" value="P:cyclic threonylcarbamoyladenosine biosynthetic process"/>
    <property type="evidence" value="ECO:0007669"/>
    <property type="project" value="TreeGrafter"/>
</dbReference>
<gene>
    <name evidence="2" type="ordered locus">MLBr01751</name>
</gene>
<dbReference type="InterPro" id="IPR045886">
    <property type="entry name" value="ThiF/MoeB/HesA"/>
</dbReference>
<dbReference type="Gene3D" id="3.40.109.10">
    <property type="entry name" value="NADH Oxidase"/>
    <property type="match status" value="1"/>
</dbReference>
<dbReference type="PANTHER" id="PTHR43267">
    <property type="entry name" value="TRNA THREONYLCARBAMOYLADENOSINE DEHYDRATASE"/>
    <property type="match status" value="1"/>
</dbReference>
<dbReference type="Pfam" id="PF00899">
    <property type="entry name" value="ThiF"/>
    <property type="match status" value="1"/>
</dbReference>
<dbReference type="KEGG" id="mlb:MLBr01751"/>
<dbReference type="AlphaFoldDB" id="A0A0H3MVP3"/>
<dbReference type="Gene3D" id="3.40.50.720">
    <property type="entry name" value="NAD(P)-binding Rossmann-like Domain"/>
    <property type="match status" value="1"/>
</dbReference>
<dbReference type="CDD" id="cd01483">
    <property type="entry name" value="E1_enzyme_family"/>
    <property type="match status" value="1"/>
</dbReference>
<dbReference type="InterPro" id="IPR000415">
    <property type="entry name" value="Nitroreductase-like"/>
</dbReference>
<evidence type="ECO:0000313" key="2">
    <source>
        <dbReference type="EMBL" id="CAR71846.1"/>
    </source>
</evidence>
<evidence type="ECO:0000313" key="3">
    <source>
        <dbReference type="Proteomes" id="UP000006900"/>
    </source>
</evidence>
<evidence type="ECO:0000259" key="1">
    <source>
        <dbReference type="Pfam" id="PF00899"/>
    </source>
</evidence>
<dbReference type="GO" id="GO:0008641">
    <property type="term" value="F:ubiquitin-like modifier activating enzyme activity"/>
    <property type="evidence" value="ECO:0007669"/>
    <property type="project" value="InterPro"/>
</dbReference>
<dbReference type="PANTHER" id="PTHR43267:SF3">
    <property type="entry name" value="THIF PROTEIN"/>
    <property type="match status" value="1"/>
</dbReference>
<organism evidence="2 3">
    <name type="scientific">Mycobacterium leprae (strain Br4923)</name>
    <dbReference type="NCBI Taxonomy" id="561304"/>
    <lineage>
        <taxon>Bacteria</taxon>
        <taxon>Bacillati</taxon>
        <taxon>Actinomycetota</taxon>
        <taxon>Actinomycetes</taxon>
        <taxon>Mycobacteriales</taxon>
        <taxon>Mycobacteriaceae</taxon>
        <taxon>Mycobacterium</taxon>
    </lineage>
</organism>
<accession>A0A0H3MVP3</accession>
<dbReference type="EMBL" id="FM211192">
    <property type="protein sequence ID" value="CAR71846.1"/>
    <property type="molecule type" value="Genomic_DNA"/>
</dbReference>
<dbReference type="InterPro" id="IPR035985">
    <property type="entry name" value="Ubiquitin-activating_enz"/>
</dbReference>
<dbReference type="InterPro" id="IPR000594">
    <property type="entry name" value="ThiF_NAD_FAD-bd"/>
</dbReference>
<reference evidence="2 3" key="1">
    <citation type="journal article" date="2009" name="Nat. Genet.">
        <title>Comparative genomic and phylogeographic analysis of Mycobacterium leprae.</title>
        <authorList>
            <person name="Monot M."/>
            <person name="Honore N."/>
            <person name="Garnier T."/>
            <person name="Zidane N."/>
            <person name="Sherafi D."/>
            <person name="Paniz-Mondolfi A."/>
            <person name="Matsuoka M."/>
            <person name="Taylor G.M."/>
            <person name="Donoghue H.D."/>
            <person name="Bouwman A."/>
            <person name="Mays S."/>
            <person name="Watson C."/>
            <person name="Lockwood D."/>
            <person name="Khamispour A."/>
            <person name="Dowlati Y."/>
            <person name="Jianping S."/>
            <person name="Rea T.H."/>
            <person name="Vera-Cabrera L."/>
            <person name="Stefani M.M."/>
            <person name="Banu S."/>
            <person name="Macdonald M."/>
            <person name="Sapkota B.R."/>
            <person name="Spencer J.S."/>
            <person name="Thomas J."/>
            <person name="Harshman K."/>
            <person name="Singh P."/>
            <person name="Busso P."/>
            <person name="Gattiker A."/>
            <person name="Rougemont J."/>
            <person name="Brennan P.J."/>
            <person name="Cole S.T."/>
        </authorList>
    </citation>
    <scope>NUCLEOTIDE SEQUENCE [LARGE SCALE GENOMIC DNA]</scope>
    <source>
        <strain evidence="3">Br4923</strain>
    </source>
</reference>
<dbReference type="Proteomes" id="UP000006900">
    <property type="component" value="Chromosome"/>
</dbReference>
<dbReference type="SUPFAM" id="SSF69572">
    <property type="entry name" value="Activating enzymes of the ubiquitin-like proteins"/>
    <property type="match status" value="1"/>
</dbReference>
<dbReference type="HOGENOM" id="CLU_020676_0_0_11"/>
<dbReference type="SUPFAM" id="SSF55469">
    <property type="entry name" value="FMN-dependent nitroreductase-like"/>
    <property type="match status" value="1"/>
</dbReference>
<dbReference type="NCBIfam" id="NF005901">
    <property type="entry name" value="PRK07877.1"/>
    <property type="match status" value="1"/>
</dbReference>
<proteinExistence type="predicted"/>
<dbReference type="GO" id="GO:0016491">
    <property type="term" value="F:oxidoreductase activity"/>
    <property type="evidence" value="ECO:0007669"/>
    <property type="project" value="InterPro"/>
</dbReference>
<name>A0A0H3MVP3_MYCLB</name>
<dbReference type="GO" id="GO:0061503">
    <property type="term" value="F:tRNA threonylcarbamoyladenosine dehydratase"/>
    <property type="evidence" value="ECO:0007669"/>
    <property type="project" value="TreeGrafter"/>
</dbReference>
<sequence>MAYGCNPRGAARVSDERDVSPYARVLALDDPADAAVLQRLRADSKVDFVDHHERQLQELLSLLPTPDPQLIAEPCRWVYYPWRHVVVSMLGPRGFRAVRLDRNRNEITAEEQVALGRLHIGVAGLSVGHVIAHTLAAQGLCGQLRLADFDRLELSNLNRVPATVFDLGLNKAEVAARRIAELDPYLTVRVFDNGLTFDTVDQFLEGLDVVVEQCDSLDIKALLREGARSHGIPVLMATSDRGLIDVERFDLEPRRSILHGLLGELDIRLLPEMSNREKIPYILRFLEAERLSPRTATTLVEIDRSLSTWPQLAGDVALGATAVAEAVRRIGLGEELRSGRARIDVASALNQLTEPDMARHRPANPTQCSELALSGIEGVIATAAIRAPSGGNLQPWHIDAGPDALVIRIAPEHTDSLDVGFRGSAVAVGAALFNARVAAAAHGVLGPVSLAENVDGAPLRVTLSLGDGWNPDLAAVYEPMLVRETNRNHGKPTMVLTETIDVLHAAAVAEGARLHLLTARDDIVRAATILAAADRSRYLTPRLHEEMISELRWPGDSFPDTGIDVRSLEMDWHQLAAFDVLRRTDVMELLAQWNVGAALGQDTHDRVVASSALAVISVPGHALADYARGGSAVEAIWVAAQRYGFAVQPISPVFLYAHSVDELHALSAQFADELGQLGKDFRSLARIPADNSLVLVLRLTVAGPASVRSRRSFERIRLLSG</sequence>
<protein>
    <recommendedName>
        <fullName evidence="1">THIF-type NAD/FAD binding fold domain-containing protein</fullName>
    </recommendedName>
</protein>
<feature type="domain" description="THIF-type NAD/FAD binding fold" evidence="1">
    <location>
        <begin position="101"/>
        <end position="238"/>
    </location>
</feature>